<dbReference type="OrthoDB" id="5772781at2759"/>
<reference evidence="2" key="1">
    <citation type="submission" date="2017-02" db="EMBL/GenBank/DDBJ databases">
        <authorList>
            <person name="Tafer H."/>
            <person name="Lopandic K."/>
        </authorList>
    </citation>
    <scope>NUCLEOTIDE SEQUENCE [LARGE SCALE GENOMIC DNA]</scope>
    <source>
        <strain evidence="2">CBS 366.77</strain>
    </source>
</reference>
<keyword evidence="1" id="KW-0808">Transferase</keyword>
<dbReference type="PANTHER" id="PTHR12149:SF8">
    <property type="entry name" value="PROTEIN-RIBULOSAMINE 3-KINASE"/>
    <property type="match status" value="1"/>
</dbReference>
<accession>A0A3A2Z8F1</accession>
<dbReference type="GO" id="GO:0016301">
    <property type="term" value="F:kinase activity"/>
    <property type="evidence" value="ECO:0007669"/>
    <property type="project" value="UniProtKB-KW"/>
</dbReference>
<dbReference type="PANTHER" id="PTHR12149">
    <property type="entry name" value="FRUCTOSAMINE 3 KINASE-RELATED PROTEIN"/>
    <property type="match status" value="1"/>
</dbReference>
<dbReference type="STRING" id="2070753.A0A3A2Z8F1"/>
<dbReference type="Proteomes" id="UP000266188">
    <property type="component" value="Unassembled WGS sequence"/>
</dbReference>
<organism evidence="1 2">
    <name type="scientific">Aspergillus sclerotialis</name>
    <dbReference type="NCBI Taxonomy" id="2070753"/>
    <lineage>
        <taxon>Eukaryota</taxon>
        <taxon>Fungi</taxon>
        <taxon>Dikarya</taxon>
        <taxon>Ascomycota</taxon>
        <taxon>Pezizomycotina</taxon>
        <taxon>Eurotiomycetes</taxon>
        <taxon>Eurotiomycetidae</taxon>
        <taxon>Eurotiales</taxon>
        <taxon>Aspergillaceae</taxon>
        <taxon>Aspergillus</taxon>
        <taxon>Aspergillus subgen. Polypaecilum</taxon>
    </lineage>
</organism>
<dbReference type="InterPro" id="IPR016477">
    <property type="entry name" value="Fructo-/Ketosamine-3-kinase"/>
</dbReference>
<dbReference type="Gene3D" id="3.90.1200.10">
    <property type="match status" value="1"/>
</dbReference>
<keyword evidence="1" id="KW-0418">Kinase</keyword>
<proteinExistence type="predicted"/>
<dbReference type="AlphaFoldDB" id="A0A3A2Z8F1"/>
<evidence type="ECO:0000313" key="1">
    <source>
        <dbReference type="EMBL" id="RJE19392.1"/>
    </source>
</evidence>
<sequence>MSVERYGNSAWASTARIMTRNSDGTLHYYFVKLSELPPGLSAGFIDMRSQIVTGELAGPRVLGEFSAMLELYKTMPSIVPTPRGPGKCLDSDDYFFLCDYVVIDHRQPDPVKLAERVAALHHISVSPTGQFGFHVTPYDGKLPLVAKWESNWVSFYRKLLEGVYKLDIQVNGHW</sequence>
<keyword evidence="2" id="KW-1185">Reference proteome</keyword>
<evidence type="ECO:0000313" key="2">
    <source>
        <dbReference type="Proteomes" id="UP000266188"/>
    </source>
</evidence>
<protein>
    <submittedName>
        <fullName evidence="1">Fructosamine kinase</fullName>
    </submittedName>
</protein>
<dbReference type="Pfam" id="PF03881">
    <property type="entry name" value="Fructosamin_kin"/>
    <property type="match status" value="1"/>
</dbReference>
<gene>
    <name evidence="1" type="ORF">PHISCL_08269</name>
</gene>
<name>A0A3A2Z8F1_9EURO</name>
<dbReference type="EMBL" id="MVGC01000411">
    <property type="protein sequence ID" value="RJE19392.1"/>
    <property type="molecule type" value="Genomic_DNA"/>
</dbReference>
<comment type="caution">
    <text evidence="1">The sequence shown here is derived from an EMBL/GenBank/DDBJ whole genome shotgun (WGS) entry which is preliminary data.</text>
</comment>